<sequence>MPSASRERSQFLGGRAEEDKAEKDTSVGTELERPNMGSRPVSVVLRGSAWSSSPTMAFALCKDPVIVERRIAPRQYICNGRCRVLDGGDEATLLVPVNEPPDLAVNGEAGCGMISDARSGTTHSSNLGSVEGLPDMRETCAKRYGIGYSGLPACREYYPKLAQPLCQTHYQNGPKERLPEILEPQCADAKVDRWRFRMYMATAVWTSPLPVGLPILQPSRKAKREQIMCHDVGRSRCTPRIRRHLALPPAAPMLTALESEVSEVIRDAFTAFHTSDMLRKPEAGEVITLPVPLFAVLNCSSGFWVLIAFGKSSVVHVTCLKNWDSKGIVQRRNLQGNKTEGKTTNLMIQISHSDGMR</sequence>
<evidence type="ECO:0000313" key="2">
    <source>
        <dbReference type="EMBL" id="KAF8438438.1"/>
    </source>
</evidence>
<feature type="compositionally biased region" description="Basic and acidic residues" evidence="1">
    <location>
        <begin position="1"/>
        <end position="33"/>
    </location>
</feature>
<proteinExistence type="predicted"/>
<dbReference type="AlphaFoldDB" id="A0AAD4BSQ9"/>
<organism evidence="2 3">
    <name type="scientific">Boletus edulis BED1</name>
    <dbReference type="NCBI Taxonomy" id="1328754"/>
    <lineage>
        <taxon>Eukaryota</taxon>
        <taxon>Fungi</taxon>
        <taxon>Dikarya</taxon>
        <taxon>Basidiomycota</taxon>
        <taxon>Agaricomycotina</taxon>
        <taxon>Agaricomycetes</taxon>
        <taxon>Agaricomycetidae</taxon>
        <taxon>Boletales</taxon>
        <taxon>Boletineae</taxon>
        <taxon>Boletaceae</taxon>
        <taxon>Boletoideae</taxon>
        <taxon>Boletus</taxon>
    </lineage>
</organism>
<accession>A0AAD4BSQ9</accession>
<gene>
    <name evidence="2" type="ORF">L210DRAFT_3631228</name>
</gene>
<reference evidence="2" key="1">
    <citation type="submission" date="2019-10" db="EMBL/GenBank/DDBJ databases">
        <authorList>
            <consortium name="DOE Joint Genome Institute"/>
            <person name="Kuo A."/>
            <person name="Miyauchi S."/>
            <person name="Kiss E."/>
            <person name="Drula E."/>
            <person name="Kohler A."/>
            <person name="Sanchez-Garcia M."/>
            <person name="Andreopoulos B."/>
            <person name="Barry K.W."/>
            <person name="Bonito G."/>
            <person name="Buee M."/>
            <person name="Carver A."/>
            <person name="Chen C."/>
            <person name="Cichocki N."/>
            <person name="Clum A."/>
            <person name="Culley D."/>
            <person name="Crous P.W."/>
            <person name="Fauchery L."/>
            <person name="Girlanda M."/>
            <person name="Hayes R."/>
            <person name="Keri Z."/>
            <person name="LaButti K."/>
            <person name="Lipzen A."/>
            <person name="Lombard V."/>
            <person name="Magnuson J."/>
            <person name="Maillard F."/>
            <person name="Morin E."/>
            <person name="Murat C."/>
            <person name="Nolan M."/>
            <person name="Ohm R."/>
            <person name="Pangilinan J."/>
            <person name="Pereira M."/>
            <person name="Perotto S."/>
            <person name="Peter M."/>
            <person name="Riley R."/>
            <person name="Sitrit Y."/>
            <person name="Stielow B."/>
            <person name="Szollosi G."/>
            <person name="Zifcakova L."/>
            <person name="Stursova M."/>
            <person name="Spatafora J.W."/>
            <person name="Tedersoo L."/>
            <person name="Vaario L.-M."/>
            <person name="Yamada A."/>
            <person name="Yan M."/>
            <person name="Wang P."/>
            <person name="Xu J."/>
            <person name="Bruns T."/>
            <person name="Baldrian P."/>
            <person name="Vilgalys R."/>
            <person name="Henrissat B."/>
            <person name="Grigoriev I.V."/>
            <person name="Hibbett D."/>
            <person name="Nagy L.G."/>
            <person name="Martin F.M."/>
        </authorList>
    </citation>
    <scope>NUCLEOTIDE SEQUENCE</scope>
    <source>
        <strain evidence="2">BED1</strain>
    </source>
</reference>
<dbReference type="Proteomes" id="UP001194468">
    <property type="component" value="Unassembled WGS sequence"/>
</dbReference>
<evidence type="ECO:0000256" key="1">
    <source>
        <dbReference type="SAM" id="MobiDB-lite"/>
    </source>
</evidence>
<protein>
    <submittedName>
        <fullName evidence="2">Uncharacterized protein</fullName>
    </submittedName>
</protein>
<comment type="caution">
    <text evidence="2">The sequence shown here is derived from an EMBL/GenBank/DDBJ whole genome shotgun (WGS) entry which is preliminary data.</text>
</comment>
<keyword evidence="3" id="KW-1185">Reference proteome</keyword>
<evidence type="ECO:0000313" key="3">
    <source>
        <dbReference type="Proteomes" id="UP001194468"/>
    </source>
</evidence>
<reference evidence="2" key="2">
    <citation type="journal article" date="2020" name="Nat. Commun.">
        <title>Large-scale genome sequencing of mycorrhizal fungi provides insights into the early evolution of symbiotic traits.</title>
        <authorList>
            <person name="Miyauchi S."/>
            <person name="Kiss E."/>
            <person name="Kuo A."/>
            <person name="Drula E."/>
            <person name="Kohler A."/>
            <person name="Sanchez-Garcia M."/>
            <person name="Morin E."/>
            <person name="Andreopoulos B."/>
            <person name="Barry K.W."/>
            <person name="Bonito G."/>
            <person name="Buee M."/>
            <person name="Carver A."/>
            <person name="Chen C."/>
            <person name="Cichocki N."/>
            <person name="Clum A."/>
            <person name="Culley D."/>
            <person name="Crous P.W."/>
            <person name="Fauchery L."/>
            <person name="Girlanda M."/>
            <person name="Hayes R.D."/>
            <person name="Keri Z."/>
            <person name="LaButti K."/>
            <person name="Lipzen A."/>
            <person name="Lombard V."/>
            <person name="Magnuson J."/>
            <person name="Maillard F."/>
            <person name="Murat C."/>
            <person name="Nolan M."/>
            <person name="Ohm R.A."/>
            <person name="Pangilinan J."/>
            <person name="Pereira M.F."/>
            <person name="Perotto S."/>
            <person name="Peter M."/>
            <person name="Pfister S."/>
            <person name="Riley R."/>
            <person name="Sitrit Y."/>
            <person name="Stielow J.B."/>
            <person name="Szollosi G."/>
            <person name="Zifcakova L."/>
            <person name="Stursova M."/>
            <person name="Spatafora J.W."/>
            <person name="Tedersoo L."/>
            <person name="Vaario L.M."/>
            <person name="Yamada A."/>
            <person name="Yan M."/>
            <person name="Wang P."/>
            <person name="Xu J."/>
            <person name="Bruns T."/>
            <person name="Baldrian P."/>
            <person name="Vilgalys R."/>
            <person name="Dunand C."/>
            <person name="Henrissat B."/>
            <person name="Grigoriev I.V."/>
            <person name="Hibbett D."/>
            <person name="Nagy L.G."/>
            <person name="Martin F.M."/>
        </authorList>
    </citation>
    <scope>NUCLEOTIDE SEQUENCE</scope>
    <source>
        <strain evidence="2">BED1</strain>
    </source>
</reference>
<dbReference type="EMBL" id="WHUW01000016">
    <property type="protein sequence ID" value="KAF8438438.1"/>
    <property type="molecule type" value="Genomic_DNA"/>
</dbReference>
<feature type="region of interest" description="Disordered" evidence="1">
    <location>
        <begin position="1"/>
        <end position="38"/>
    </location>
</feature>
<name>A0AAD4BSQ9_BOLED</name>